<feature type="transmembrane region" description="Helical" evidence="1">
    <location>
        <begin position="112"/>
        <end position="136"/>
    </location>
</feature>
<dbReference type="EMBL" id="BMJW01000001">
    <property type="protein sequence ID" value="GGG91621.1"/>
    <property type="molecule type" value="Genomic_DNA"/>
</dbReference>
<dbReference type="AlphaFoldDB" id="A0A917MCG7"/>
<feature type="transmembrane region" description="Helical" evidence="1">
    <location>
        <begin position="148"/>
        <end position="170"/>
    </location>
</feature>
<feature type="transmembrane region" description="Helical" evidence="1">
    <location>
        <begin position="6"/>
        <end position="27"/>
    </location>
</feature>
<accession>A0A917MCG7</accession>
<feature type="transmembrane region" description="Helical" evidence="1">
    <location>
        <begin position="39"/>
        <end position="61"/>
    </location>
</feature>
<keyword evidence="1" id="KW-0812">Transmembrane</keyword>
<dbReference type="Proteomes" id="UP000633278">
    <property type="component" value="Unassembled WGS sequence"/>
</dbReference>
<evidence type="ECO:0008006" key="4">
    <source>
        <dbReference type="Google" id="ProtNLM"/>
    </source>
</evidence>
<sequence>MVLLTLIIGLITSYLGSITPSMLNITAIKLRLENGKKNAIQFAFGVAFIVIFQAYIGLYILTILNQYPSILDQLQIVIVIVFAALSIFFYLKSRKDRQEDLAIDTPKKIKNGFLIGVSLSSINMFAIPFFCGVGAMLNLYDWFLLEPISMLAFSLGSSIGAFFILYHYILLAEKIRPRLQSYTQHFNMALAVLTGFLALFTFFKLL</sequence>
<reference evidence="2" key="1">
    <citation type="journal article" date="2014" name="Int. J. Syst. Evol. Microbiol.">
        <title>Complete genome sequence of Corynebacterium casei LMG S-19264T (=DSM 44701T), isolated from a smear-ripened cheese.</title>
        <authorList>
            <consortium name="US DOE Joint Genome Institute (JGI-PGF)"/>
            <person name="Walter F."/>
            <person name="Albersmeier A."/>
            <person name="Kalinowski J."/>
            <person name="Ruckert C."/>
        </authorList>
    </citation>
    <scope>NUCLEOTIDE SEQUENCE</scope>
    <source>
        <strain evidence="2">CGMCC 1.15763</strain>
    </source>
</reference>
<protein>
    <recommendedName>
        <fullName evidence="4">Threonine/homoserine/homoserine lactone efflux protein</fullName>
    </recommendedName>
</protein>
<organism evidence="2 3">
    <name type="scientific">Polaribacter pacificus</name>
    <dbReference type="NCBI Taxonomy" id="1775173"/>
    <lineage>
        <taxon>Bacteria</taxon>
        <taxon>Pseudomonadati</taxon>
        <taxon>Bacteroidota</taxon>
        <taxon>Flavobacteriia</taxon>
        <taxon>Flavobacteriales</taxon>
        <taxon>Flavobacteriaceae</taxon>
    </lineage>
</organism>
<keyword evidence="1" id="KW-0472">Membrane</keyword>
<feature type="transmembrane region" description="Helical" evidence="1">
    <location>
        <begin position="73"/>
        <end position="91"/>
    </location>
</feature>
<keyword evidence="1" id="KW-1133">Transmembrane helix</keyword>
<evidence type="ECO:0000256" key="1">
    <source>
        <dbReference type="SAM" id="Phobius"/>
    </source>
</evidence>
<reference evidence="2" key="2">
    <citation type="submission" date="2020-09" db="EMBL/GenBank/DDBJ databases">
        <authorList>
            <person name="Sun Q."/>
            <person name="Zhou Y."/>
        </authorList>
    </citation>
    <scope>NUCLEOTIDE SEQUENCE</scope>
    <source>
        <strain evidence="2">CGMCC 1.15763</strain>
    </source>
</reference>
<name>A0A917MCG7_9FLAO</name>
<keyword evidence="3" id="KW-1185">Reference proteome</keyword>
<comment type="caution">
    <text evidence="2">The sequence shown here is derived from an EMBL/GenBank/DDBJ whole genome shotgun (WGS) entry which is preliminary data.</text>
</comment>
<feature type="transmembrane region" description="Helical" evidence="1">
    <location>
        <begin position="182"/>
        <end position="203"/>
    </location>
</feature>
<gene>
    <name evidence="2" type="ORF">GCM10011416_05370</name>
</gene>
<evidence type="ECO:0000313" key="2">
    <source>
        <dbReference type="EMBL" id="GGG91621.1"/>
    </source>
</evidence>
<proteinExistence type="predicted"/>
<evidence type="ECO:0000313" key="3">
    <source>
        <dbReference type="Proteomes" id="UP000633278"/>
    </source>
</evidence>